<dbReference type="PANTHER" id="PTHR42877">
    <property type="entry name" value="L-ORNITHINE N(5)-MONOOXYGENASE-RELATED"/>
    <property type="match status" value="1"/>
</dbReference>
<comment type="caution">
    <text evidence="1">The sequence shown here is derived from an EMBL/GenBank/DDBJ whole genome shotgun (WGS) entry which is preliminary data.</text>
</comment>
<proteinExistence type="predicted"/>
<protein>
    <submittedName>
        <fullName evidence="1">Cation diffusion facilitator CzcD-associated flavoprotein CzcO</fullName>
    </submittedName>
</protein>
<name>A0A7W8GEC9_9DEIO</name>
<accession>A0A7W8GEC9</accession>
<evidence type="ECO:0000313" key="1">
    <source>
        <dbReference type="EMBL" id="MBB5234010.1"/>
    </source>
</evidence>
<dbReference type="Gene3D" id="3.50.50.60">
    <property type="entry name" value="FAD/NAD(P)-binding domain"/>
    <property type="match status" value="3"/>
</dbReference>
<reference evidence="1 2" key="1">
    <citation type="submission" date="2020-08" db="EMBL/GenBank/DDBJ databases">
        <title>Genomic Encyclopedia of Type Strains, Phase IV (KMG-IV): sequencing the most valuable type-strain genomes for metagenomic binning, comparative biology and taxonomic classification.</title>
        <authorList>
            <person name="Goeker M."/>
        </authorList>
    </citation>
    <scope>NUCLEOTIDE SEQUENCE [LARGE SCALE GENOMIC DNA]</scope>
    <source>
        <strain evidence="1 2">DSM 101791</strain>
    </source>
</reference>
<dbReference type="AlphaFoldDB" id="A0A7W8GEC9"/>
<dbReference type="Pfam" id="PF13738">
    <property type="entry name" value="Pyr_redox_3"/>
    <property type="match status" value="1"/>
</dbReference>
<dbReference type="Proteomes" id="UP000525389">
    <property type="component" value="Unassembled WGS sequence"/>
</dbReference>
<evidence type="ECO:0000313" key="2">
    <source>
        <dbReference type="Proteomes" id="UP000525389"/>
    </source>
</evidence>
<keyword evidence="2" id="KW-1185">Reference proteome</keyword>
<dbReference type="InterPro" id="IPR051209">
    <property type="entry name" value="FAD-bind_Monooxygenase_sf"/>
</dbReference>
<dbReference type="SUPFAM" id="SSF51905">
    <property type="entry name" value="FAD/NAD(P)-binding domain"/>
    <property type="match status" value="1"/>
</dbReference>
<organism evidence="1 2">
    <name type="scientific">Deinococcus budaensis</name>
    <dbReference type="NCBI Taxonomy" id="1665626"/>
    <lineage>
        <taxon>Bacteria</taxon>
        <taxon>Thermotogati</taxon>
        <taxon>Deinococcota</taxon>
        <taxon>Deinococci</taxon>
        <taxon>Deinococcales</taxon>
        <taxon>Deinococcaceae</taxon>
        <taxon>Deinococcus</taxon>
    </lineage>
</organism>
<dbReference type="PANTHER" id="PTHR42877:SF4">
    <property type="entry name" value="FAD_NAD(P)-BINDING DOMAIN-CONTAINING PROTEIN-RELATED"/>
    <property type="match status" value="1"/>
</dbReference>
<dbReference type="InterPro" id="IPR036188">
    <property type="entry name" value="FAD/NAD-bd_sf"/>
</dbReference>
<dbReference type="EMBL" id="JACHFN010000004">
    <property type="protein sequence ID" value="MBB5234010.1"/>
    <property type="molecule type" value="Genomic_DNA"/>
</dbReference>
<sequence>MTGAGMTHALHHQIAIIGSGFAGLGMAAGLRRRGVTDFVVFERAGEVGGTWRDNTYPGCACDVKSDLYSFSFAPNPGWGHRYARQPEILAYLRRVADDFGIRPHIRFGHEVERAEWDEAEGVWRIQTNRGAYTARVLISGHGPLIEPKWPAVQGLETFSGPRFHSARWDHAVDLRGKRVAVVGTGASAIQFVPEVQKVAGQLTVFQRSAPWVLPRMDEATSGRRRALYRRLPALQRLSRQWIFGVAEARFLSFSSARVGRLAEETARKHLEAQVADPALRAKLTPDYRLGCKRILLSDDYYPALTQPNVELVTDPIREVRGNRVVTADGQEREFDVLIGGTGFNATQPAIAGVIHGRGGRSLAQVWQPHMEALHGTAVAGFPNLFLIIGPNTGLGHNSMVYMMEAQIGYILGALDYLEKSELLALEPRPEAQAAYNAALQDKLRGTVWMQGGCTSWYIDDQGRNTSLWPERAAQFRRTLSRFDPSLYQVRLSPRPLPALLSAARSA</sequence>
<dbReference type="PRINTS" id="PR00419">
    <property type="entry name" value="ADXRDTASE"/>
</dbReference>
<gene>
    <name evidence="1" type="ORF">HNQ09_001448</name>
</gene>